<feature type="binding site" evidence="7">
    <location>
        <position position="96"/>
    </location>
    <ligand>
        <name>phosphoenolpyruvate</name>
        <dbReference type="ChEBI" id="CHEBI:58702"/>
    </ligand>
</feature>
<protein>
    <recommendedName>
        <fullName evidence="7">3-phosphoshikimate 1-carboxyvinyltransferase</fullName>
        <ecNumber evidence="7">2.5.1.19</ecNumber>
    </recommendedName>
    <alternativeName>
        <fullName evidence="7">5-enolpyruvylshikimate-3-phosphate synthase</fullName>
        <shortName evidence="7">EPSP synthase</shortName>
        <shortName evidence="7">EPSPS</shortName>
    </alternativeName>
</protein>
<comment type="subunit">
    <text evidence="7">Monomer.</text>
</comment>
<feature type="binding site" evidence="7">
    <location>
        <position position="352"/>
    </location>
    <ligand>
        <name>phosphoenolpyruvate</name>
        <dbReference type="ChEBI" id="CHEBI:58702"/>
    </ligand>
</feature>
<dbReference type="CDD" id="cd01556">
    <property type="entry name" value="EPSP_synthase"/>
    <property type="match status" value="1"/>
</dbReference>
<dbReference type="InterPro" id="IPR013792">
    <property type="entry name" value="RNA3'P_cycl/enolpyr_Trfase_a/b"/>
</dbReference>
<dbReference type="EC" id="2.5.1.19" evidence="7"/>
<dbReference type="SUPFAM" id="SSF55205">
    <property type="entry name" value="EPT/RTPC-like"/>
    <property type="match status" value="1"/>
</dbReference>
<dbReference type="GO" id="GO:0009423">
    <property type="term" value="P:chorismate biosynthetic process"/>
    <property type="evidence" value="ECO:0007669"/>
    <property type="project" value="UniProtKB-UniRule"/>
</dbReference>
<dbReference type="PROSITE" id="PS00104">
    <property type="entry name" value="EPSP_SYNTHASE_1"/>
    <property type="match status" value="1"/>
</dbReference>
<dbReference type="GO" id="GO:0005737">
    <property type="term" value="C:cytoplasm"/>
    <property type="evidence" value="ECO:0007669"/>
    <property type="project" value="UniProtKB-SubCell"/>
</dbReference>
<evidence type="ECO:0000313" key="10">
    <source>
        <dbReference type="Proteomes" id="UP000546464"/>
    </source>
</evidence>
<feature type="binding site" evidence="7">
    <location>
        <position position="172"/>
    </location>
    <ligand>
        <name>3-phosphoshikimate</name>
        <dbReference type="ChEBI" id="CHEBI:145989"/>
    </ligand>
</feature>
<feature type="binding site" evidence="7">
    <location>
        <position position="23"/>
    </location>
    <ligand>
        <name>phosphoenolpyruvate</name>
        <dbReference type="ChEBI" id="CHEBI:58702"/>
    </ligand>
</feature>
<feature type="binding site" evidence="7">
    <location>
        <position position="321"/>
    </location>
    <ligand>
        <name>3-phosphoshikimate</name>
        <dbReference type="ChEBI" id="CHEBI:145989"/>
    </ligand>
</feature>
<dbReference type="HAMAP" id="MF_00210">
    <property type="entry name" value="EPSP_synth"/>
    <property type="match status" value="1"/>
</dbReference>
<dbReference type="PANTHER" id="PTHR21090">
    <property type="entry name" value="AROM/DEHYDROQUINATE SYNTHASE"/>
    <property type="match status" value="1"/>
</dbReference>
<feature type="binding site" evidence="7">
    <location>
        <position position="24"/>
    </location>
    <ligand>
        <name>3-phosphoshikimate</name>
        <dbReference type="ChEBI" id="CHEBI:145989"/>
    </ligand>
</feature>
<feature type="binding site" evidence="7">
    <location>
        <position position="28"/>
    </location>
    <ligand>
        <name>3-phosphoshikimate</name>
        <dbReference type="ChEBI" id="CHEBI:145989"/>
    </ligand>
</feature>
<comment type="caution">
    <text evidence="9">The sequence shown here is derived from an EMBL/GenBank/DDBJ whole genome shotgun (WGS) entry which is preliminary data.</text>
</comment>
<dbReference type="InterPro" id="IPR001986">
    <property type="entry name" value="Enolpyruvate_Tfrase_dom"/>
</dbReference>
<feature type="binding site" evidence="7">
    <location>
        <position position="23"/>
    </location>
    <ligand>
        <name>3-phosphoshikimate</name>
        <dbReference type="ChEBI" id="CHEBI:145989"/>
    </ligand>
</feature>
<comment type="catalytic activity">
    <reaction evidence="6">
        <text>3-phosphoshikimate + phosphoenolpyruvate = 5-O-(1-carboxyvinyl)-3-phosphoshikimate + phosphate</text>
        <dbReference type="Rhea" id="RHEA:21256"/>
        <dbReference type="ChEBI" id="CHEBI:43474"/>
        <dbReference type="ChEBI" id="CHEBI:57701"/>
        <dbReference type="ChEBI" id="CHEBI:58702"/>
        <dbReference type="ChEBI" id="CHEBI:145989"/>
        <dbReference type="EC" id="2.5.1.19"/>
    </reaction>
    <physiologicalReaction direction="left-to-right" evidence="6">
        <dbReference type="Rhea" id="RHEA:21257"/>
    </physiologicalReaction>
</comment>
<dbReference type="InterPro" id="IPR006264">
    <property type="entry name" value="EPSP_synthase"/>
</dbReference>
<dbReference type="PIRSF" id="PIRSF000505">
    <property type="entry name" value="EPSPS"/>
    <property type="match status" value="1"/>
</dbReference>
<evidence type="ECO:0000256" key="1">
    <source>
        <dbReference type="ARBA" id="ARBA00004811"/>
    </source>
</evidence>
<feature type="binding site" evidence="7">
    <location>
        <position position="348"/>
    </location>
    <ligand>
        <name>3-phosphoshikimate</name>
        <dbReference type="ChEBI" id="CHEBI:145989"/>
    </ligand>
</feature>
<dbReference type="EMBL" id="JACHVB010000035">
    <property type="protein sequence ID" value="MBC2595116.1"/>
    <property type="molecule type" value="Genomic_DNA"/>
</dbReference>
<comment type="caution">
    <text evidence="7">Lacks conserved residue(s) required for the propagation of feature annotation.</text>
</comment>
<evidence type="ECO:0000313" key="9">
    <source>
        <dbReference type="EMBL" id="MBC2595116.1"/>
    </source>
</evidence>
<evidence type="ECO:0000259" key="8">
    <source>
        <dbReference type="Pfam" id="PF00275"/>
    </source>
</evidence>
<dbReference type="InterPro" id="IPR023193">
    <property type="entry name" value="EPSP_synthase_CS"/>
</dbReference>
<dbReference type="GO" id="GO:0009073">
    <property type="term" value="P:aromatic amino acid family biosynthetic process"/>
    <property type="evidence" value="ECO:0007669"/>
    <property type="project" value="UniProtKB-KW"/>
</dbReference>
<feature type="binding site" evidence="7">
    <location>
        <position position="401"/>
    </location>
    <ligand>
        <name>phosphoenolpyruvate</name>
        <dbReference type="ChEBI" id="CHEBI:58702"/>
    </ligand>
</feature>
<gene>
    <name evidence="7 9" type="primary">aroA</name>
    <name evidence="9" type="ORF">H5P28_12685</name>
</gene>
<keyword evidence="4 7" id="KW-0808">Transferase</keyword>
<comment type="function">
    <text evidence="7">Catalyzes the transfer of the enolpyruvyl moiety of phosphoenolpyruvate (PEP) to the 5-hydroxyl of shikimate-3-phosphate (S3P) to produce enolpyruvyl shikimate-3-phosphate and inorganic phosphate.</text>
</comment>
<evidence type="ECO:0000256" key="4">
    <source>
        <dbReference type="ARBA" id="ARBA00022679"/>
    </source>
</evidence>
<feature type="active site" description="Proton acceptor" evidence="7">
    <location>
        <position position="321"/>
    </location>
</feature>
<dbReference type="Gene3D" id="3.65.10.10">
    <property type="entry name" value="Enolpyruvate transferase domain"/>
    <property type="match status" value="2"/>
</dbReference>
<proteinExistence type="inferred from homology"/>
<organism evidence="9 10">
    <name type="scientific">Ruficoccus amylovorans</name>
    <dbReference type="NCBI Taxonomy" id="1804625"/>
    <lineage>
        <taxon>Bacteria</taxon>
        <taxon>Pseudomonadati</taxon>
        <taxon>Verrucomicrobiota</taxon>
        <taxon>Opitutia</taxon>
        <taxon>Puniceicoccales</taxon>
        <taxon>Cerasicoccaceae</taxon>
        <taxon>Ruficoccus</taxon>
    </lineage>
</organism>
<dbReference type="NCBIfam" id="TIGR01356">
    <property type="entry name" value="aroA"/>
    <property type="match status" value="1"/>
</dbReference>
<evidence type="ECO:0000256" key="2">
    <source>
        <dbReference type="ARBA" id="ARBA00009948"/>
    </source>
</evidence>
<feature type="domain" description="Enolpyruvate transferase" evidence="8">
    <location>
        <begin position="12"/>
        <end position="441"/>
    </location>
</feature>
<dbReference type="GO" id="GO:0003866">
    <property type="term" value="F:3-phosphoshikimate 1-carboxyvinyltransferase activity"/>
    <property type="evidence" value="ECO:0007669"/>
    <property type="project" value="UniProtKB-UniRule"/>
</dbReference>
<dbReference type="GO" id="GO:0008652">
    <property type="term" value="P:amino acid biosynthetic process"/>
    <property type="evidence" value="ECO:0007669"/>
    <property type="project" value="UniProtKB-KW"/>
</dbReference>
<comment type="pathway">
    <text evidence="1 7">Metabolic intermediate biosynthesis; chorismate biosynthesis; chorismate from D-erythrose 4-phosphate and phosphoenolpyruvate: step 6/7.</text>
</comment>
<feature type="binding site" evidence="7">
    <location>
        <position position="173"/>
    </location>
    <ligand>
        <name>3-phosphoshikimate</name>
        <dbReference type="ChEBI" id="CHEBI:145989"/>
    </ligand>
</feature>
<evidence type="ECO:0000256" key="7">
    <source>
        <dbReference type="HAMAP-Rule" id="MF_00210"/>
    </source>
</evidence>
<feature type="binding site" evidence="7">
    <location>
        <position position="200"/>
    </location>
    <ligand>
        <name>3-phosphoshikimate</name>
        <dbReference type="ChEBI" id="CHEBI:145989"/>
    </ligand>
</feature>
<keyword evidence="3 7" id="KW-0028">Amino-acid biosynthesis</keyword>
<dbReference type="RefSeq" id="WP_185676079.1">
    <property type="nucleotide sequence ID" value="NZ_JACHVB010000035.1"/>
</dbReference>
<dbReference type="InterPro" id="IPR036968">
    <property type="entry name" value="Enolpyruvate_Tfrase_sf"/>
</dbReference>
<evidence type="ECO:0000256" key="6">
    <source>
        <dbReference type="ARBA" id="ARBA00044633"/>
    </source>
</evidence>
<feature type="binding site" evidence="7">
    <location>
        <position position="125"/>
    </location>
    <ligand>
        <name>phosphoenolpyruvate</name>
        <dbReference type="ChEBI" id="CHEBI:58702"/>
    </ligand>
</feature>
<keyword evidence="7" id="KW-0963">Cytoplasm</keyword>
<evidence type="ECO:0000256" key="5">
    <source>
        <dbReference type="ARBA" id="ARBA00023141"/>
    </source>
</evidence>
<reference evidence="9 10" key="1">
    <citation type="submission" date="2020-07" db="EMBL/GenBank/DDBJ databases">
        <authorList>
            <person name="Feng X."/>
        </authorList>
    </citation>
    <scope>NUCLEOTIDE SEQUENCE [LARGE SCALE GENOMIC DNA]</scope>
    <source>
        <strain evidence="9 10">JCM31066</strain>
    </source>
</reference>
<comment type="similarity">
    <text evidence="2 7">Belongs to the EPSP synthase family.</text>
</comment>
<keyword evidence="5 7" id="KW-0057">Aromatic amino acid biosynthesis</keyword>
<feature type="binding site" evidence="7">
    <location>
        <position position="174"/>
    </location>
    <ligand>
        <name>3-phosphoshikimate</name>
        <dbReference type="ChEBI" id="CHEBI:145989"/>
    </ligand>
</feature>
<comment type="subcellular location">
    <subcellularLocation>
        <location evidence="7">Cytoplasm</location>
    </subcellularLocation>
</comment>
<dbReference type="UniPathway" id="UPA00053">
    <property type="reaction ID" value="UER00089"/>
</dbReference>
<accession>A0A842HHM8</accession>
<evidence type="ECO:0000256" key="3">
    <source>
        <dbReference type="ARBA" id="ARBA00022605"/>
    </source>
</evidence>
<feature type="binding site" evidence="7">
    <location>
        <position position="432"/>
    </location>
    <ligand>
        <name>phosphoenolpyruvate</name>
        <dbReference type="ChEBI" id="CHEBI:58702"/>
    </ligand>
</feature>
<dbReference type="AlphaFoldDB" id="A0A842HHM8"/>
<keyword evidence="10" id="KW-1185">Reference proteome</keyword>
<dbReference type="PANTHER" id="PTHR21090:SF5">
    <property type="entry name" value="PENTAFUNCTIONAL AROM POLYPEPTIDE"/>
    <property type="match status" value="1"/>
</dbReference>
<name>A0A842HHM8_9BACT</name>
<sequence>MEQLTISPFTRPASGTVSLPGSKSITNRALILAALSRESLTLEGALFSEDTEIMISALKALGFTLSPDPAGNSIFIVGRGGYILGRDIEINVGNAGTAARFLTAMLALKPRASFRLDGSEAMRKRPMKGLLDVLTHNGAIVPEFSGEPGFFPFEIKTRGLFGGTLSVDASASSQILSALLMVAPLAGGPTTVELTGETVSRPFIDMTLTMMAQFGTEPKSVEHGRYHFAGEHSYYCARPAYVIEPDATAASYFMALPWVTGGSLRLQRMGNICLQGDIGFTEVMAALGMDSQTEDEDLVVSPKSAPAGDIPASFDFNAISDTFLTLAAISPLLEKPITITGIAHTRKQETDRVHAMATELRKLGQRVAETEDSLTITPDLAALKAATATAPVAIDTYHDHRVAMSFGILGCRNLHGDGRPWITINDPGCCAKTFPRFFEVLNDLRPS</sequence>
<feature type="binding site" evidence="7">
    <location>
        <position position="174"/>
    </location>
    <ligand>
        <name>phosphoenolpyruvate</name>
        <dbReference type="ChEBI" id="CHEBI:58702"/>
    </ligand>
</feature>
<dbReference type="Pfam" id="PF00275">
    <property type="entry name" value="EPSP_synthase"/>
    <property type="match status" value="1"/>
</dbReference>
<dbReference type="Proteomes" id="UP000546464">
    <property type="component" value="Unassembled WGS sequence"/>
</dbReference>